<feature type="compositionally biased region" description="Polar residues" evidence="3">
    <location>
        <begin position="1107"/>
        <end position="1119"/>
    </location>
</feature>
<feature type="region of interest" description="Disordered" evidence="3">
    <location>
        <begin position="1"/>
        <end position="68"/>
    </location>
</feature>
<feature type="compositionally biased region" description="Polar residues" evidence="3">
    <location>
        <begin position="1183"/>
        <end position="1204"/>
    </location>
</feature>
<evidence type="ECO:0000313" key="5">
    <source>
        <dbReference type="EMBL" id="KAI1520615.1"/>
    </source>
</evidence>
<accession>A0A922T3E2</accession>
<evidence type="ECO:0000256" key="2">
    <source>
        <dbReference type="ARBA" id="ARBA00023136"/>
    </source>
</evidence>
<dbReference type="Gene3D" id="2.130.10.10">
    <property type="entry name" value="YVTN repeat-like/Quinoprotein amine dehydrogenase"/>
    <property type="match status" value="1"/>
</dbReference>
<dbReference type="Proteomes" id="UP000249757">
    <property type="component" value="Unassembled WGS sequence"/>
</dbReference>
<protein>
    <submittedName>
        <fullName evidence="5">RIC1</fullName>
    </submittedName>
</protein>
<feature type="region of interest" description="Disordered" evidence="3">
    <location>
        <begin position="1032"/>
        <end position="1128"/>
    </location>
</feature>
<name>A0A922T3E2_9PLEO</name>
<sequence length="1785" mass="197308">MTYWPISSPSVFAATKRTEPGRTHISHDGVEHKQSDEKHDGSGAATTTQANNETFTEKKSTTKETKDTQLPQVAAANQPVEDDIHGIIIAIRVTRSGHMFATLTRTTLTVWQTKPTVVLASVLRSEQSVKTYGPNTDVLLRPDSQIFVVQTTLGFLITYSLARDHSSRIYKAQFTNTHGAHSRRSSAITGFKIQRQHDTNAGPGEGSGLKELSLRFRMVIRVDAGIIRALALDDELVVATEKPAAVQCIRWAPDNAGSQTSTELLSKMTWIGKATLLDLVHDRPMNLACWITGDGQAFAVQKTANRDSAIPGIFRGYGFHTPQTNNDHGVKAAINARFSLLAVGCARGEIYVYTAKDYTGNIPLSHKLQPNVTSPGKLTVLAYSPDGYCLFAGYENGWAMWSVYGKPGATSFTSDRTLSETNKEGWLLSVKEAFWIGGGAELLMLGNNDNRLFIIEMARSAVTGCFSSANISRSLMQTSTGFMIYRGYDFPDLTTISAEVSLWHHVQVPSAYLVDQWPIRSAVISNDGRYVAIAGKRGLAHYSVNSGRWKMFDDPFIENEFAVRGGMCWFQHVLIAAVECHESHEVRVYSREAALDNGHIMHTQKLPAPIVLIAPSGEDSLLVYTYENILYHYVISVTDATVKLVQVGQIALHGIIRAPPRVRALSWILPEDQINNGDPSQDVAVATILFLVDGKLVLLQPTTTEGGELKYEMRIIAQNVETYALMRDHPAFALDKQVDSLPPSPSVGLTMNDVHGHDLRDSLWFFDGHDMRVWIDMQDVLSSASAEVGRELSTPVKIPVDFYPLSALINKAIVFGVESELIQRRDTSFAFLRFGTRTHLFLPALLRSHLAQFNHPAALHLSHHYQHLLYFPHALEILLHEVLDEEVDTQPPPEQALLPSVLSFLSSFPQYLEIVVQCTRKTEVRSWRTLFANLPPPEELFEESLQKGNLKTAGGYLLVLHTFEELRPTGDQVVRLLQRAKDEQDWELCKELARFLMALDESGATLRSTLELVELKSPSAESGQSHFTFHATRLGIPSRGRTNGHLTPGGPKTEIGPGGNSRTSGDSGDASVGGTDISPGSGTGPQTPVDYFGLGMSNLHHKVAHPRTSTKSLSPTEPSSRNEDFRWITANTPDGFKKKEVMHEVRQGAMLSFLKKEKTSDDASRAGSEVSDRSSFEGRGASKSRSGATSKRKSSSGNKQNSHTKSPKPIKSTQEAPRPDTQVVRAGPRQSTLPQGPIVVPVRTDQVYPFDIFPMPPLVSIGENIDPFRTMFQSAHPNVSVTVLKHHCSRYFGTEGLGKHWIPACLEHPHTFLSTLYMASAHHDVIQRSEVESIETAALRNDVIILVSGNLTNGAESVADHNIIAVSQLILGEVIGRNEGSLSYHQGGIETMIKQRGGLEYLGMDGMIASAVSWAHLATSVLREMRPNPMYVRYCASRSSKKYPLNVAIPESPLYYPHGKYVTLERSTECNSDAQKLLNEIRTMIDEFIHESRQSRRNVERLTSLYDRIAFCPPVQELRKNQVLKSEDWKYEAIRITAVVQANAIFHRITLSSALTNLQSSGMPSTLYRTSAASQSNESLFSTFDPHYSTPLTDYSVSPSYSTYSTANTTASQPGFPFHHYRPSASSTYSHRLSTSSTFSQRPSVSSLHSGSSDVFLFPRPTTTIAQPSTRPATNILNDLKEALERSNLSECWSDMAGVLLWIGLVMGAASNKHDNKVLRRYFSATTMRTCIMLCFEHPEGMHAIMLRMSEVVKALGQSGTDDAQFAVADTTGDCESAKRKRPRA</sequence>
<gene>
    <name evidence="5" type="ORF">Ptr86124_000983</name>
</gene>
<dbReference type="PANTHER" id="PTHR22746:SF10">
    <property type="entry name" value="GUANINE NUCLEOTIDE EXCHANGE FACTOR SUBUNIT RIC1"/>
    <property type="match status" value="1"/>
</dbReference>
<reference evidence="6" key="1">
    <citation type="journal article" date="2022" name="Microb. Genom.">
        <title>A global pangenome for the wheat fungal pathogen Pyrenophora tritici-repentis and prediction of effector protein structural homology.</title>
        <authorList>
            <person name="Moolhuijzen P.M."/>
            <person name="See P.T."/>
            <person name="Shi G."/>
            <person name="Powell H.R."/>
            <person name="Cockram J."/>
            <person name="Jorgensen L.N."/>
            <person name="Benslimane H."/>
            <person name="Strelkov S.E."/>
            <person name="Turner J."/>
            <person name="Liu Z."/>
            <person name="Moffat C.S."/>
        </authorList>
    </citation>
    <scope>NUCLEOTIDE SEQUENCE [LARGE SCALE GENOMIC DNA]</scope>
</reference>
<feature type="region of interest" description="Disordered" evidence="3">
    <location>
        <begin position="1156"/>
        <end position="1238"/>
    </location>
</feature>
<evidence type="ECO:0000313" key="6">
    <source>
        <dbReference type="Proteomes" id="UP000249757"/>
    </source>
</evidence>
<dbReference type="Pfam" id="PF25440">
    <property type="entry name" value="Beta-prop_RIC1_2nd"/>
    <property type="match status" value="1"/>
</dbReference>
<feature type="compositionally biased region" description="Basic and acidic residues" evidence="3">
    <location>
        <begin position="16"/>
        <end position="41"/>
    </location>
</feature>
<comment type="subcellular location">
    <subcellularLocation>
        <location evidence="1">Membrane</location>
    </subcellularLocation>
</comment>
<feature type="compositionally biased region" description="Basic and acidic residues" evidence="3">
    <location>
        <begin position="55"/>
        <end position="67"/>
    </location>
</feature>
<dbReference type="InterPro" id="IPR009771">
    <property type="entry name" value="RIC1_C"/>
</dbReference>
<dbReference type="GO" id="GO:0006886">
    <property type="term" value="P:intracellular protein transport"/>
    <property type="evidence" value="ECO:0007669"/>
    <property type="project" value="InterPro"/>
</dbReference>
<dbReference type="GO" id="GO:0034066">
    <property type="term" value="C:Ric1-Rgp1 guanyl-nucleotide exchange factor complex"/>
    <property type="evidence" value="ECO:0007669"/>
    <property type="project" value="InterPro"/>
</dbReference>
<dbReference type="PANTHER" id="PTHR22746">
    <property type="entry name" value="RAB6A-GEF COMPLEX PARTNER PROTEIN 1"/>
    <property type="match status" value="1"/>
</dbReference>
<keyword evidence="6" id="KW-1185">Reference proteome</keyword>
<dbReference type="Pfam" id="PF07064">
    <property type="entry name" value="RIC1"/>
    <property type="match status" value="1"/>
</dbReference>
<proteinExistence type="predicted"/>
<evidence type="ECO:0000256" key="1">
    <source>
        <dbReference type="ARBA" id="ARBA00004370"/>
    </source>
</evidence>
<dbReference type="EMBL" id="NRDI02000001">
    <property type="protein sequence ID" value="KAI1520615.1"/>
    <property type="molecule type" value="Genomic_DNA"/>
</dbReference>
<dbReference type="GO" id="GO:0005829">
    <property type="term" value="C:cytosol"/>
    <property type="evidence" value="ECO:0007669"/>
    <property type="project" value="TreeGrafter"/>
</dbReference>
<keyword evidence="2" id="KW-0472">Membrane</keyword>
<feature type="domain" description="RIC1 C-terminal alpha solenoid region" evidence="4">
    <location>
        <begin position="844"/>
        <end position="1014"/>
    </location>
</feature>
<feature type="compositionally biased region" description="Polar residues" evidence="3">
    <location>
        <begin position="1"/>
        <end position="10"/>
    </location>
</feature>
<dbReference type="InterPro" id="IPR015943">
    <property type="entry name" value="WD40/YVTN_repeat-like_dom_sf"/>
</dbReference>
<evidence type="ECO:0000259" key="4">
    <source>
        <dbReference type="Pfam" id="PF07064"/>
    </source>
</evidence>
<dbReference type="GO" id="GO:0000139">
    <property type="term" value="C:Golgi membrane"/>
    <property type="evidence" value="ECO:0007669"/>
    <property type="project" value="TreeGrafter"/>
</dbReference>
<evidence type="ECO:0000256" key="3">
    <source>
        <dbReference type="SAM" id="MobiDB-lite"/>
    </source>
</evidence>
<dbReference type="SUPFAM" id="SSF69322">
    <property type="entry name" value="Tricorn protease domain 2"/>
    <property type="match status" value="1"/>
</dbReference>
<organism evidence="5 6">
    <name type="scientific">Pyrenophora tritici-repentis</name>
    <dbReference type="NCBI Taxonomy" id="45151"/>
    <lineage>
        <taxon>Eukaryota</taxon>
        <taxon>Fungi</taxon>
        <taxon>Dikarya</taxon>
        <taxon>Ascomycota</taxon>
        <taxon>Pezizomycotina</taxon>
        <taxon>Dothideomycetes</taxon>
        <taxon>Pleosporomycetidae</taxon>
        <taxon>Pleosporales</taxon>
        <taxon>Pleosporineae</taxon>
        <taxon>Pleosporaceae</taxon>
        <taxon>Pyrenophora</taxon>
    </lineage>
</organism>
<dbReference type="GO" id="GO:0042147">
    <property type="term" value="P:retrograde transport, endosome to Golgi"/>
    <property type="evidence" value="ECO:0007669"/>
    <property type="project" value="TreeGrafter"/>
</dbReference>
<comment type="caution">
    <text evidence="5">The sequence shown here is derived from an EMBL/GenBank/DDBJ whole genome shotgun (WGS) entry which is preliminary data.</text>
</comment>
<dbReference type="InterPro" id="IPR040096">
    <property type="entry name" value="Ric1"/>
</dbReference>
<feature type="compositionally biased region" description="Basic and acidic residues" evidence="3">
    <location>
        <begin position="1156"/>
        <end position="1176"/>
    </location>
</feature>